<organism evidence="2 3">
    <name type="scientific">Cinchona calisaya</name>
    <dbReference type="NCBI Taxonomy" id="153742"/>
    <lineage>
        <taxon>Eukaryota</taxon>
        <taxon>Viridiplantae</taxon>
        <taxon>Streptophyta</taxon>
        <taxon>Embryophyta</taxon>
        <taxon>Tracheophyta</taxon>
        <taxon>Spermatophyta</taxon>
        <taxon>Magnoliopsida</taxon>
        <taxon>eudicotyledons</taxon>
        <taxon>Gunneridae</taxon>
        <taxon>Pentapetalae</taxon>
        <taxon>asterids</taxon>
        <taxon>lamiids</taxon>
        <taxon>Gentianales</taxon>
        <taxon>Rubiaceae</taxon>
        <taxon>Cinchonoideae</taxon>
        <taxon>Cinchoneae</taxon>
        <taxon>Cinchona</taxon>
    </lineage>
</organism>
<reference evidence="2 3" key="1">
    <citation type="submission" date="2024-11" db="EMBL/GenBank/DDBJ databases">
        <title>A near-complete genome assembly of Cinchona calisaya.</title>
        <authorList>
            <person name="Lian D.C."/>
            <person name="Zhao X.W."/>
            <person name="Wei L."/>
        </authorList>
    </citation>
    <scope>NUCLEOTIDE SEQUENCE [LARGE SCALE GENOMIC DNA]</scope>
    <source>
        <tissue evidence="2">Nenye</tissue>
    </source>
</reference>
<dbReference type="Proteomes" id="UP001630127">
    <property type="component" value="Unassembled WGS sequence"/>
</dbReference>
<evidence type="ECO:0000313" key="2">
    <source>
        <dbReference type="EMBL" id="KAL3529450.1"/>
    </source>
</evidence>
<feature type="chain" id="PRO_5044762028" evidence="1">
    <location>
        <begin position="23"/>
        <end position="103"/>
    </location>
</feature>
<keyword evidence="1" id="KW-0732">Signal</keyword>
<evidence type="ECO:0000313" key="3">
    <source>
        <dbReference type="Proteomes" id="UP001630127"/>
    </source>
</evidence>
<keyword evidence="3" id="KW-1185">Reference proteome</keyword>
<comment type="caution">
    <text evidence="2">The sequence shown here is derived from an EMBL/GenBank/DDBJ whole genome shotgun (WGS) entry which is preliminary data.</text>
</comment>
<accession>A0ABD3AFX2</accession>
<name>A0ABD3AFX2_9GENT</name>
<proteinExistence type="predicted"/>
<sequence>MGCLKLDLGVLWAGLLIHLTESTALNLELFEFGIRLEKSSPIDKGSLLGRLAALEVAELLPFPPPLPSSVLPQNGVLHAPIDFPAFDHRARYFLVDYWWELLR</sequence>
<evidence type="ECO:0000256" key="1">
    <source>
        <dbReference type="SAM" id="SignalP"/>
    </source>
</evidence>
<feature type="signal peptide" evidence="1">
    <location>
        <begin position="1"/>
        <end position="22"/>
    </location>
</feature>
<protein>
    <submittedName>
        <fullName evidence="2">Uncharacterized protein</fullName>
    </submittedName>
</protein>
<dbReference type="EMBL" id="JBJUIK010000004">
    <property type="protein sequence ID" value="KAL3529450.1"/>
    <property type="molecule type" value="Genomic_DNA"/>
</dbReference>
<gene>
    <name evidence="2" type="ORF">ACH5RR_008772</name>
</gene>
<dbReference type="AlphaFoldDB" id="A0ABD3AFX2"/>